<reference evidence="1 2" key="1">
    <citation type="submission" date="2016-06" db="EMBL/GenBank/DDBJ databases">
        <title>Genome sequence of halotolerant plant growth promoting strain of Halomonas elongata HEK1 isolated from salterns of Rann of Kutch, Gujarat, India.</title>
        <authorList>
            <person name="Gaba S."/>
            <person name="Singh R.N."/>
            <person name="Abrol S."/>
            <person name="Kaushik R."/>
            <person name="Saxena A.K."/>
        </authorList>
    </citation>
    <scope>NUCLEOTIDE SEQUENCE [LARGE SCALE GENOMIC DNA]</scope>
    <source>
        <strain evidence="1 2">HEK1</strain>
    </source>
</reference>
<dbReference type="Proteomes" id="UP000092504">
    <property type="component" value="Unassembled WGS sequence"/>
</dbReference>
<gene>
    <name evidence="1" type="ORF">A8U91_00866</name>
</gene>
<evidence type="ECO:0000313" key="1">
    <source>
        <dbReference type="EMBL" id="OBX36523.1"/>
    </source>
</evidence>
<dbReference type="AlphaFoldDB" id="A0A1B8P2V2"/>
<evidence type="ECO:0000313" key="2">
    <source>
        <dbReference type="Proteomes" id="UP000092504"/>
    </source>
</evidence>
<comment type="caution">
    <text evidence="1">The sequence shown here is derived from an EMBL/GenBank/DDBJ whole genome shotgun (WGS) entry which is preliminary data.</text>
</comment>
<protein>
    <submittedName>
        <fullName evidence="1">Uncharacterized protein</fullName>
    </submittedName>
</protein>
<proteinExistence type="predicted"/>
<dbReference type="SUPFAM" id="SSF64288">
    <property type="entry name" value="Chorismate lyase-like"/>
    <property type="match status" value="1"/>
</dbReference>
<organism evidence="1 2">
    <name type="scientific">Halomonas elongata</name>
    <dbReference type="NCBI Taxonomy" id="2746"/>
    <lineage>
        <taxon>Bacteria</taxon>
        <taxon>Pseudomonadati</taxon>
        <taxon>Pseudomonadota</taxon>
        <taxon>Gammaproteobacteria</taxon>
        <taxon>Oceanospirillales</taxon>
        <taxon>Halomonadaceae</taxon>
        <taxon>Halomonas</taxon>
    </lineage>
</organism>
<name>A0A1B8P2V2_HALEL</name>
<dbReference type="PATRIC" id="fig|2746.7.peg.891"/>
<dbReference type="InterPro" id="IPR028978">
    <property type="entry name" value="Chorismate_lyase_/UTRA_dom_sf"/>
</dbReference>
<accession>A0A1B8P2V2</accession>
<dbReference type="EMBL" id="MAJD01000001">
    <property type="protein sequence ID" value="OBX36523.1"/>
    <property type="molecule type" value="Genomic_DNA"/>
</dbReference>
<sequence length="33" mass="3952">MIRRTWSGDHLISYARLIHPGDRYKLRSSLHTN</sequence>